<dbReference type="AlphaFoldDB" id="X0UB57"/>
<evidence type="ECO:0000256" key="1">
    <source>
        <dbReference type="SAM" id="Phobius"/>
    </source>
</evidence>
<keyword evidence="1" id="KW-0812">Transmembrane</keyword>
<sequence>MKIKSLFALVNGRRVAFLLVDAVVLALSLYLAFLLRFDGNIPHSYI</sequence>
<keyword evidence="1" id="KW-0472">Membrane</keyword>
<gene>
    <name evidence="2" type="ORF">S01H1_28490</name>
</gene>
<keyword evidence="1" id="KW-1133">Transmembrane helix</keyword>
<reference evidence="2" key="1">
    <citation type="journal article" date="2014" name="Front. Microbiol.">
        <title>High frequency of phylogenetically diverse reductive dehalogenase-homologous genes in deep subseafloor sedimentary metagenomes.</title>
        <authorList>
            <person name="Kawai M."/>
            <person name="Futagami T."/>
            <person name="Toyoda A."/>
            <person name="Takaki Y."/>
            <person name="Nishi S."/>
            <person name="Hori S."/>
            <person name="Arai W."/>
            <person name="Tsubouchi T."/>
            <person name="Morono Y."/>
            <person name="Uchiyama I."/>
            <person name="Ito T."/>
            <person name="Fujiyama A."/>
            <person name="Inagaki F."/>
            <person name="Takami H."/>
        </authorList>
    </citation>
    <scope>NUCLEOTIDE SEQUENCE</scope>
    <source>
        <strain evidence="2">Expedition CK06-06</strain>
    </source>
</reference>
<dbReference type="EMBL" id="BARS01017417">
    <property type="protein sequence ID" value="GAF97587.1"/>
    <property type="molecule type" value="Genomic_DNA"/>
</dbReference>
<proteinExistence type="predicted"/>
<protein>
    <submittedName>
        <fullName evidence="2">Uncharacterized protein</fullName>
    </submittedName>
</protein>
<feature type="transmembrane region" description="Helical" evidence="1">
    <location>
        <begin position="15"/>
        <end position="35"/>
    </location>
</feature>
<evidence type="ECO:0000313" key="2">
    <source>
        <dbReference type="EMBL" id="GAF97587.1"/>
    </source>
</evidence>
<feature type="non-terminal residue" evidence="2">
    <location>
        <position position="46"/>
    </location>
</feature>
<organism evidence="2">
    <name type="scientific">marine sediment metagenome</name>
    <dbReference type="NCBI Taxonomy" id="412755"/>
    <lineage>
        <taxon>unclassified sequences</taxon>
        <taxon>metagenomes</taxon>
        <taxon>ecological metagenomes</taxon>
    </lineage>
</organism>
<comment type="caution">
    <text evidence="2">The sequence shown here is derived from an EMBL/GenBank/DDBJ whole genome shotgun (WGS) entry which is preliminary data.</text>
</comment>
<name>X0UB57_9ZZZZ</name>
<accession>X0UB57</accession>